<keyword evidence="2" id="KW-1003">Cell membrane</keyword>
<dbReference type="EMBL" id="JAWDGP010002054">
    <property type="protein sequence ID" value="KAK3785859.1"/>
    <property type="molecule type" value="Genomic_DNA"/>
</dbReference>
<dbReference type="InterPro" id="IPR001507">
    <property type="entry name" value="ZP_dom"/>
</dbReference>
<dbReference type="AlphaFoldDB" id="A0AAE1ADJ3"/>
<feature type="compositionally biased region" description="Basic and acidic residues" evidence="10">
    <location>
        <begin position="471"/>
        <end position="482"/>
    </location>
</feature>
<feature type="region of interest" description="Disordered" evidence="10">
    <location>
        <begin position="470"/>
        <end position="525"/>
    </location>
</feature>
<dbReference type="InterPro" id="IPR058899">
    <property type="entry name" value="TGFBR3/Endoglin-like_N"/>
</dbReference>
<sequence length="876" mass="95950">MQASNQRAGVSQSLICPNRTQVKKNATDWSWFHIADDCRIKFKRKNRRKCRSRKMAVPPGISRSLAEIANNAGSSRLVRWAQQTFGAVTSFSEVQGRSVQFYVGRDSSAGGSCDVTSLKPSQRAFTHREIPVPLSGCHSEDIGKIIKTRSFIIELLDRPNPSPGIDGLDVDIEAYTGPGHKTLSTGSQQQMMSGGGPLLRELAIRNRNSDGKEVDFDLVIKTPEKLKWKLHSRSISRKIGIVSNSQDVKTNGIKISEMVFREEVIQGSGQDLVKWTNNFVSTTWLYVGVRGANTFKLRVPPKDHKMGRGSKTSSQSVGPFPGISGNGQSDQGDSDRDQGVSADVTPRSGPWGDVDKTAQSTWTGQDSGQLASSRVVRARCVDKSMEVTLLKSFITTHKLDKSQMFLGQPECRMTSETDTSVIFRWSFSQCGISAREIIGKNSRVHMNSLFIKTPPGLRSQLLMEEVGSGYMKDRDTVGRDTDPDLDPDDDIPEPGSGLQDQDFGGMYDDEDFGSPNNLQDHGQDADQDNITFNVECIELYDPTKLRKVIKGYVKPPEGTLAKTAQSSPYAPQVSMLVSDNAWIDKAVPAVPVEVWAHKPVFIKAKLRNKDATLLVDSCWFSTSGNAYNRTALPTFFIKQGCNFGVPGMQWMDDPGEENTNFVTSQFKFDSGMLKRLLVNHHTPPYWFLHCQYRDCQRTNRIQAAQCPVLPADRCKLYESRSPLTFRTTYWGPLTTGPFVVKGRTTETSTGLSRPAGKNGWLPNGRSSAESGKRLNNGGIVLGVPADGGGRKVGVPGGSRNGQQAAPPPQQLIIVEGLDPFLAVGIAFATFVLGIILVAAIWCIHTRTGPTKARPAAHVSVEGSGDLTPNSSSPMTA</sequence>
<comment type="subcellular location">
    <subcellularLocation>
        <location evidence="1">Cell membrane</location>
        <topology evidence="1">Single-pass type I membrane protein</topology>
    </subcellularLocation>
</comment>
<keyword evidence="4 11" id="KW-0812">Transmembrane</keyword>
<feature type="region of interest" description="Disordered" evidence="10">
    <location>
        <begin position="851"/>
        <end position="876"/>
    </location>
</feature>
<organism evidence="13 14">
    <name type="scientific">Elysia crispata</name>
    <name type="common">lettuce slug</name>
    <dbReference type="NCBI Taxonomy" id="231223"/>
    <lineage>
        <taxon>Eukaryota</taxon>
        <taxon>Metazoa</taxon>
        <taxon>Spiralia</taxon>
        <taxon>Lophotrochozoa</taxon>
        <taxon>Mollusca</taxon>
        <taxon>Gastropoda</taxon>
        <taxon>Heterobranchia</taxon>
        <taxon>Euthyneura</taxon>
        <taxon>Panpulmonata</taxon>
        <taxon>Sacoglossa</taxon>
        <taxon>Placobranchoidea</taxon>
        <taxon>Plakobranchidae</taxon>
        <taxon>Elysia</taxon>
    </lineage>
</organism>
<evidence type="ECO:0000256" key="5">
    <source>
        <dbReference type="ARBA" id="ARBA00022729"/>
    </source>
</evidence>
<protein>
    <recommendedName>
        <fullName evidence="12">ZP domain-containing protein</fullName>
    </recommendedName>
</protein>
<gene>
    <name evidence="13" type="ORF">RRG08_019868</name>
</gene>
<dbReference type="PANTHER" id="PTHR14002">
    <property type="entry name" value="ENDOGLIN/TGF-BETA RECEPTOR TYPE III"/>
    <property type="match status" value="1"/>
</dbReference>
<dbReference type="PANTHER" id="PTHR14002:SF45">
    <property type="entry name" value="ZP DOMAIN-CONTAINING PROTEIN"/>
    <property type="match status" value="1"/>
</dbReference>
<feature type="compositionally biased region" description="Polar residues" evidence="10">
    <location>
        <begin position="866"/>
        <end position="876"/>
    </location>
</feature>
<feature type="domain" description="ZP" evidence="12">
    <location>
        <begin position="379"/>
        <end position="713"/>
    </location>
</feature>
<evidence type="ECO:0000256" key="11">
    <source>
        <dbReference type="SAM" id="Phobius"/>
    </source>
</evidence>
<keyword evidence="3" id="KW-0597">Phosphoprotein</keyword>
<evidence type="ECO:0000256" key="10">
    <source>
        <dbReference type="SAM" id="MobiDB-lite"/>
    </source>
</evidence>
<keyword evidence="9" id="KW-0325">Glycoprotein</keyword>
<dbReference type="Pfam" id="PF26060">
    <property type="entry name" value="TGFBR3_N"/>
    <property type="match status" value="1"/>
</dbReference>
<dbReference type="Gene3D" id="2.60.40.4100">
    <property type="entry name" value="Zona pellucida, ZP-C domain"/>
    <property type="match status" value="1"/>
</dbReference>
<keyword evidence="14" id="KW-1185">Reference proteome</keyword>
<feature type="compositionally biased region" description="Gly residues" evidence="10">
    <location>
        <begin position="785"/>
        <end position="799"/>
    </location>
</feature>
<feature type="compositionally biased region" description="Acidic residues" evidence="10">
    <location>
        <begin position="483"/>
        <end position="492"/>
    </location>
</feature>
<proteinExistence type="predicted"/>
<accession>A0AAE1ADJ3</accession>
<comment type="caution">
    <text evidence="13">The sequence shown here is derived from an EMBL/GenBank/DDBJ whole genome shotgun (WGS) entry which is preliminary data.</text>
</comment>
<evidence type="ECO:0000313" key="13">
    <source>
        <dbReference type="EMBL" id="KAK3785859.1"/>
    </source>
</evidence>
<feature type="transmembrane region" description="Helical" evidence="11">
    <location>
        <begin position="820"/>
        <end position="843"/>
    </location>
</feature>
<evidence type="ECO:0000256" key="1">
    <source>
        <dbReference type="ARBA" id="ARBA00004251"/>
    </source>
</evidence>
<dbReference type="Pfam" id="PF00100">
    <property type="entry name" value="Zona_pellucida"/>
    <property type="match status" value="1"/>
</dbReference>
<reference evidence="13" key="1">
    <citation type="journal article" date="2023" name="G3 (Bethesda)">
        <title>A reference genome for the long-term kleptoplast-retaining sea slug Elysia crispata morphotype clarki.</title>
        <authorList>
            <person name="Eastman K.E."/>
            <person name="Pendleton A.L."/>
            <person name="Shaikh M.A."/>
            <person name="Suttiyut T."/>
            <person name="Ogas R."/>
            <person name="Tomko P."/>
            <person name="Gavelis G."/>
            <person name="Widhalm J.R."/>
            <person name="Wisecaver J.H."/>
        </authorList>
    </citation>
    <scope>NUCLEOTIDE SEQUENCE</scope>
    <source>
        <strain evidence="13">ECLA1</strain>
    </source>
</reference>
<keyword evidence="7 11" id="KW-0472">Membrane</keyword>
<keyword evidence="6 11" id="KW-1133">Transmembrane helix</keyword>
<evidence type="ECO:0000256" key="9">
    <source>
        <dbReference type="ARBA" id="ARBA00023180"/>
    </source>
</evidence>
<evidence type="ECO:0000256" key="7">
    <source>
        <dbReference type="ARBA" id="ARBA00023136"/>
    </source>
</evidence>
<name>A0AAE1ADJ3_9GAST</name>
<keyword evidence="5" id="KW-0732">Signal</keyword>
<evidence type="ECO:0000313" key="14">
    <source>
        <dbReference type="Proteomes" id="UP001283361"/>
    </source>
</evidence>
<evidence type="ECO:0000256" key="2">
    <source>
        <dbReference type="ARBA" id="ARBA00022475"/>
    </source>
</evidence>
<feature type="region of interest" description="Disordered" evidence="10">
    <location>
        <begin position="744"/>
        <end position="805"/>
    </location>
</feature>
<evidence type="ECO:0000256" key="8">
    <source>
        <dbReference type="ARBA" id="ARBA00023157"/>
    </source>
</evidence>
<feature type="region of interest" description="Disordered" evidence="10">
    <location>
        <begin position="298"/>
        <end position="368"/>
    </location>
</feature>
<dbReference type="Proteomes" id="UP001283361">
    <property type="component" value="Unassembled WGS sequence"/>
</dbReference>
<dbReference type="Gene3D" id="2.60.40.3210">
    <property type="entry name" value="Zona pellucida, ZP-N domain"/>
    <property type="match status" value="1"/>
</dbReference>
<dbReference type="Pfam" id="PF23344">
    <property type="entry name" value="ZP-N"/>
    <property type="match status" value="1"/>
</dbReference>
<evidence type="ECO:0000256" key="6">
    <source>
        <dbReference type="ARBA" id="ARBA00022989"/>
    </source>
</evidence>
<evidence type="ECO:0000256" key="4">
    <source>
        <dbReference type="ARBA" id="ARBA00022692"/>
    </source>
</evidence>
<keyword evidence="8" id="KW-1015">Disulfide bond</keyword>
<dbReference type="PROSITE" id="PS51034">
    <property type="entry name" value="ZP_2"/>
    <property type="match status" value="1"/>
</dbReference>
<dbReference type="InterPro" id="IPR042235">
    <property type="entry name" value="ZP-C_dom"/>
</dbReference>
<feature type="compositionally biased region" description="Polar residues" evidence="10">
    <location>
        <begin position="357"/>
        <end position="368"/>
    </location>
</feature>
<dbReference type="InterPro" id="IPR055356">
    <property type="entry name" value="ZP-N"/>
</dbReference>
<evidence type="ECO:0000259" key="12">
    <source>
        <dbReference type="PROSITE" id="PS51034"/>
    </source>
</evidence>
<evidence type="ECO:0000256" key="3">
    <source>
        <dbReference type="ARBA" id="ARBA00022553"/>
    </source>
</evidence>
<dbReference type="InterPro" id="IPR055355">
    <property type="entry name" value="ZP-C"/>
</dbReference>